<protein>
    <submittedName>
        <fullName evidence="1">Uncharacterized protein</fullName>
    </submittedName>
</protein>
<dbReference type="AlphaFoldDB" id="I7LXW5"/>
<evidence type="ECO:0000313" key="2">
    <source>
        <dbReference type="Proteomes" id="UP000009168"/>
    </source>
</evidence>
<organism evidence="1 2">
    <name type="scientific">Tetrahymena thermophila (strain SB210)</name>
    <dbReference type="NCBI Taxonomy" id="312017"/>
    <lineage>
        <taxon>Eukaryota</taxon>
        <taxon>Sar</taxon>
        <taxon>Alveolata</taxon>
        <taxon>Ciliophora</taxon>
        <taxon>Intramacronucleata</taxon>
        <taxon>Oligohymenophorea</taxon>
        <taxon>Hymenostomatida</taxon>
        <taxon>Tetrahymenina</taxon>
        <taxon>Tetrahymenidae</taxon>
        <taxon>Tetrahymena</taxon>
    </lineage>
</organism>
<dbReference type="EMBL" id="GG662299">
    <property type="protein sequence ID" value="EAS06323.1"/>
    <property type="molecule type" value="Genomic_DNA"/>
</dbReference>
<dbReference type="InParanoid" id="I7LXW5"/>
<sequence length="64" mass="7619">MPIQRSFLQEFDSKQFSEFSLSLKKIQKILFKIRNQQIQQDKQANSTVQNTKFLKISLTQKQIT</sequence>
<accession>I7LXW5</accession>
<dbReference type="RefSeq" id="XP_001026568.1">
    <property type="nucleotide sequence ID" value="XM_001026568.1"/>
</dbReference>
<name>I7LXW5_TETTS</name>
<dbReference type="HOGENOM" id="CLU_2872601_0_0_1"/>
<reference evidence="2" key="1">
    <citation type="journal article" date="2006" name="PLoS Biol.">
        <title>Macronuclear genome sequence of the ciliate Tetrahymena thermophila, a model eukaryote.</title>
        <authorList>
            <person name="Eisen J.A."/>
            <person name="Coyne R.S."/>
            <person name="Wu M."/>
            <person name="Wu D."/>
            <person name="Thiagarajan M."/>
            <person name="Wortman J.R."/>
            <person name="Badger J.H."/>
            <person name="Ren Q."/>
            <person name="Amedeo P."/>
            <person name="Jones K.M."/>
            <person name="Tallon L.J."/>
            <person name="Delcher A.L."/>
            <person name="Salzberg S.L."/>
            <person name="Silva J.C."/>
            <person name="Haas B.J."/>
            <person name="Majoros W.H."/>
            <person name="Farzad M."/>
            <person name="Carlton J.M."/>
            <person name="Smith R.K. Jr."/>
            <person name="Garg J."/>
            <person name="Pearlman R.E."/>
            <person name="Karrer K.M."/>
            <person name="Sun L."/>
            <person name="Manning G."/>
            <person name="Elde N.C."/>
            <person name="Turkewitz A.P."/>
            <person name="Asai D.J."/>
            <person name="Wilkes D.E."/>
            <person name="Wang Y."/>
            <person name="Cai H."/>
            <person name="Collins K."/>
            <person name="Stewart B.A."/>
            <person name="Lee S.R."/>
            <person name="Wilamowska K."/>
            <person name="Weinberg Z."/>
            <person name="Ruzzo W.L."/>
            <person name="Wloga D."/>
            <person name="Gaertig J."/>
            <person name="Frankel J."/>
            <person name="Tsao C.-C."/>
            <person name="Gorovsky M.A."/>
            <person name="Keeling P.J."/>
            <person name="Waller R.F."/>
            <person name="Patron N.J."/>
            <person name="Cherry J.M."/>
            <person name="Stover N.A."/>
            <person name="Krieger C.J."/>
            <person name="del Toro C."/>
            <person name="Ryder H.F."/>
            <person name="Williamson S.C."/>
            <person name="Barbeau R.A."/>
            <person name="Hamilton E.P."/>
            <person name="Orias E."/>
        </authorList>
    </citation>
    <scope>NUCLEOTIDE SEQUENCE [LARGE SCALE GENOMIC DNA]</scope>
    <source>
        <strain evidence="2">SB210</strain>
    </source>
</reference>
<dbReference type="GeneID" id="7826692"/>
<gene>
    <name evidence="1" type="ORF">TTHERM_00330030</name>
</gene>
<proteinExistence type="predicted"/>
<evidence type="ECO:0000313" key="1">
    <source>
        <dbReference type="EMBL" id="EAS06323.1"/>
    </source>
</evidence>
<keyword evidence="2" id="KW-1185">Reference proteome</keyword>
<dbReference type="KEGG" id="tet:TTHERM_00330030"/>
<dbReference type="Proteomes" id="UP000009168">
    <property type="component" value="Unassembled WGS sequence"/>
</dbReference>